<protein>
    <submittedName>
        <fullName evidence="2">Excalibur calcium-binding domain-containing protein</fullName>
    </submittedName>
</protein>
<gene>
    <name evidence="2" type="ORF">LZ012_16235</name>
</gene>
<dbReference type="RefSeq" id="WP_275711923.1">
    <property type="nucleotide sequence ID" value="NZ_JAKLTN010000003.1"/>
</dbReference>
<accession>A0ABS9K5X1</accession>
<comment type="caution">
    <text evidence="2">The sequence shown here is derived from an EMBL/GenBank/DDBJ whole genome shotgun (WGS) entry which is preliminary data.</text>
</comment>
<evidence type="ECO:0000259" key="1">
    <source>
        <dbReference type="Pfam" id="PF05901"/>
    </source>
</evidence>
<reference evidence="2" key="1">
    <citation type="submission" date="2022-01" db="EMBL/GenBank/DDBJ databases">
        <authorList>
            <person name="Jo J.-H."/>
            <person name="Im W.-T."/>
        </authorList>
    </citation>
    <scope>NUCLEOTIDE SEQUENCE</scope>
    <source>
        <strain evidence="2">XY25</strain>
    </source>
</reference>
<proteinExistence type="predicted"/>
<name>A0ABS9K5X1_9RHOO</name>
<dbReference type="Proteomes" id="UP001165384">
    <property type="component" value="Unassembled WGS sequence"/>
</dbReference>
<sequence>MKNLVVLLILASLGWYGYGKYQQTIRLAVSEQVFSTDLPSERPTTRPDRPASKTYTCDGRIYCSQMTSCGEATWFLKNCPGTKMDGNNDGIPCERQWCK</sequence>
<feature type="domain" description="Excalibur calcium-binding" evidence="1">
    <location>
        <begin position="62"/>
        <end position="94"/>
    </location>
</feature>
<dbReference type="InterPro" id="IPR008613">
    <property type="entry name" value="Excalibur_Ca-bd_domain"/>
</dbReference>
<evidence type="ECO:0000313" key="2">
    <source>
        <dbReference type="EMBL" id="MCG2578546.1"/>
    </source>
</evidence>
<dbReference type="EMBL" id="JAKLTN010000003">
    <property type="protein sequence ID" value="MCG2578546.1"/>
    <property type="molecule type" value="Genomic_DNA"/>
</dbReference>
<keyword evidence="3" id="KW-1185">Reference proteome</keyword>
<dbReference type="Pfam" id="PF05901">
    <property type="entry name" value="Excalibur"/>
    <property type="match status" value="1"/>
</dbReference>
<organism evidence="2 3">
    <name type="scientific">Dechloromonas hankyongensis</name>
    <dbReference type="NCBI Taxonomy" id="2908002"/>
    <lineage>
        <taxon>Bacteria</taxon>
        <taxon>Pseudomonadati</taxon>
        <taxon>Pseudomonadota</taxon>
        <taxon>Betaproteobacteria</taxon>
        <taxon>Rhodocyclales</taxon>
        <taxon>Azonexaceae</taxon>
        <taxon>Dechloromonas</taxon>
    </lineage>
</organism>
<evidence type="ECO:0000313" key="3">
    <source>
        <dbReference type="Proteomes" id="UP001165384"/>
    </source>
</evidence>